<sequence>MFGALFKSMKSDECETRYHGADFRAASRDPAQRHQFTYQRLAVATNFTRQSYDRAALSGPRRRHARDGIDEGRIRRL</sequence>
<feature type="compositionally biased region" description="Basic and acidic residues" evidence="1">
    <location>
        <begin position="66"/>
        <end position="77"/>
    </location>
</feature>
<proteinExistence type="predicted"/>
<protein>
    <submittedName>
        <fullName evidence="2">Uncharacterized protein</fullName>
    </submittedName>
</protein>
<name>A0A4C1ZMA9_EUMVA</name>
<evidence type="ECO:0000313" key="2">
    <source>
        <dbReference type="EMBL" id="GBP87655.1"/>
    </source>
</evidence>
<organism evidence="2 3">
    <name type="scientific">Eumeta variegata</name>
    <name type="common">Bagworm moth</name>
    <name type="synonym">Eumeta japonica</name>
    <dbReference type="NCBI Taxonomy" id="151549"/>
    <lineage>
        <taxon>Eukaryota</taxon>
        <taxon>Metazoa</taxon>
        <taxon>Ecdysozoa</taxon>
        <taxon>Arthropoda</taxon>
        <taxon>Hexapoda</taxon>
        <taxon>Insecta</taxon>
        <taxon>Pterygota</taxon>
        <taxon>Neoptera</taxon>
        <taxon>Endopterygota</taxon>
        <taxon>Lepidoptera</taxon>
        <taxon>Glossata</taxon>
        <taxon>Ditrysia</taxon>
        <taxon>Tineoidea</taxon>
        <taxon>Psychidae</taxon>
        <taxon>Oiketicinae</taxon>
        <taxon>Eumeta</taxon>
    </lineage>
</organism>
<gene>
    <name evidence="2" type="ORF">EVAR_58030_1</name>
</gene>
<dbReference type="EMBL" id="BGZK01001874">
    <property type="protein sequence ID" value="GBP87655.1"/>
    <property type="molecule type" value="Genomic_DNA"/>
</dbReference>
<keyword evidence="3" id="KW-1185">Reference proteome</keyword>
<reference evidence="2 3" key="1">
    <citation type="journal article" date="2019" name="Commun. Biol.">
        <title>The bagworm genome reveals a unique fibroin gene that provides high tensile strength.</title>
        <authorList>
            <person name="Kono N."/>
            <person name="Nakamura H."/>
            <person name="Ohtoshi R."/>
            <person name="Tomita M."/>
            <person name="Numata K."/>
            <person name="Arakawa K."/>
        </authorList>
    </citation>
    <scope>NUCLEOTIDE SEQUENCE [LARGE SCALE GENOMIC DNA]</scope>
</reference>
<evidence type="ECO:0000313" key="3">
    <source>
        <dbReference type="Proteomes" id="UP000299102"/>
    </source>
</evidence>
<dbReference type="Proteomes" id="UP000299102">
    <property type="component" value="Unassembled WGS sequence"/>
</dbReference>
<dbReference type="AlphaFoldDB" id="A0A4C1ZMA9"/>
<accession>A0A4C1ZMA9</accession>
<feature type="region of interest" description="Disordered" evidence="1">
    <location>
        <begin position="55"/>
        <end position="77"/>
    </location>
</feature>
<evidence type="ECO:0000256" key="1">
    <source>
        <dbReference type="SAM" id="MobiDB-lite"/>
    </source>
</evidence>
<comment type="caution">
    <text evidence="2">The sequence shown here is derived from an EMBL/GenBank/DDBJ whole genome shotgun (WGS) entry which is preliminary data.</text>
</comment>